<dbReference type="RefSeq" id="WP_079122418.1">
    <property type="nucleotide sequence ID" value="NZ_JBHSKI010000007.1"/>
</dbReference>
<sequence>MSAPTARHETRALLRAHLAAASGYRHLTPHCPICYRLLRLAMEPLTAPQGPYAPRDAEAAAEPPPAPGAATDTPARGAGAAPPATRPAAADDGAGADRRTERAGDHPRGHPGGESPSAT</sequence>
<dbReference type="Pfam" id="PF19790">
    <property type="entry name" value="DUF6274"/>
    <property type="match status" value="1"/>
</dbReference>
<accession>A0ABW0B5J4</accession>
<evidence type="ECO:0000256" key="1">
    <source>
        <dbReference type="SAM" id="MobiDB-lite"/>
    </source>
</evidence>
<feature type="region of interest" description="Disordered" evidence="1">
    <location>
        <begin position="46"/>
        <end position="119"/>
    </location>
</feature>
<reference evidence="3" key="1">
    <citation type="journal article" date="2019" name="Int. J. Syst. Evol. Microbiol.">
        <title>The Global Catalogue of Microorganisms (GCM) 10K type strain sequencing project: providing services to taxonomists for standard genome sequencing and annotation.</title>
        <authorList>
            <consortium name="The Broad Institute Genomics Platform"/>
            <consortium name="The Broad Institute Genome Sequencing Center for Infectious Disease"/>
            <person name="Wu L."/>
            <person name="Ma J."/>
        </authorList>
    </citation>
    <scope>NUCLEOTIDE SEQUENCE [LARGE SCALE GENOMIC DNA]</scope>
    <source>
        <strain evidence="3">CGMCC 4.1721</strain>
    </source>
</reference>
<evidence type="ECO:0000313" key="2">
    <source>
        <dbReference type="EMBL" id="MFC5172252.1"/>
    </source>
</evidence>
<feature type="compositionally biased region" description="Basic and acidic residues" evidence="1">
    <location>
        <begin position="95"/>
        <end position="108"/>
    </location>
</feature>
<comment type="caution">
    <text evidence="2">The sequence shown here is derived from an EMBL/GenBank/DDBJ whole genome shotgun (WGS) entry which is preliminary data.</text>
</comment>
<protein>
    <submittedName>
        <fullName evidence="2">DUF6274 family protein</fullName>
    </submittedName>
</protein>
<dbReference type="EMBL" id="JBHSKI010000007">
    <property type="protein sequence ID" value="MFC5172252.1"/>
    <property type="molecule type" value="Genomic_DNA"/>
</dbReference>
<proteinExistence type="predicted"/>
<evidence type="ECO:0000313" key="3">
    <source>
        <dbReference type="Proteomes" id="UP001596208"/>
    </source>
</evidence>
<dbReference type="Proteomes" id="UP001596208">
    <property type="component" value="Unassembled WGS sequence"/>
</dbReference>
<dbReference type="InterPro" id="IPR046241">
    <property type="entry name" value="DUF6274"/>
</dbReference>
<organism evidence="2 3">
    <name type="scientific">Streptomyces mutomycini</name>
    <dbReference type="NCBI Taxonomy" id="284036"/>
    <lineage>
        <taxon>Bacteria</taxon>
        <taxon>Bacillati</taxon>
        <taxon>Actinomycetota</taxon>
        <taxon>Actinomycetes</taxon>
        <taxon>Kitasatosporales</taxon>
        <taxon>Streptomycetaceae</taxon>
        <taxon>Streptomyces</taxon>
    </lineage>
</organism>
<name>A0ABW0B5J4_9ACTN</name>
<feature type="compositionally biased region" description="Low complexity" evidence="1">
    <location>
        <begin position="68"/>
        <end position="93"/>
    </location>
</feature>
<keyword evidence="3" id="KW-1185">Reference proteome</keyword>
<gene>
    <name evidence="2" type="ORF">ACFPRK_16830</name>
</gene>